<feature type="disulfide bond" evidence="8">
    <location>
        <begin position="95"/>
        <end position="104"/>
    </location>
</feature>
<dbReference type="InterPro" id="IPR056863">
    <property type="entry name" value="LMN_ATRN_NET-like_EGF"/>
</dbReference>
<keyword evidence="9" id="KW-0175">Coiled coil</keyword>
<dbReference type="InterPro" id="IPR050440">
    <property type="entry name" value="Laminin/Netrin_ECM"/>
</dbReference>
<evidence type="ECO:0000259" key="11">
    <source>
        <dbReference type="PROSITE" id="PS50027"/>
    </source>
</evidence>
<evidence type="ECO:0000256" key="7">
    <source>
        <dbReference type="ARBA" id="ARBA00023292"/>
    </source>
</evidence>
<dbReference type="InterPro" id="IPR002049">
    <property type="entry name" value="LE_dom"/>
</dbReference>
<accession>A0A8J4U6C4</accession>
<evidence type="ECO:0000259" key="12">
    <source>
        <dbReference type="PROSITE" id="PS51115"/>
    </source>
</evidence>
<dbReference type="GO" id="GO:0009887">
    <property type="term" value="P:animal organ morphogenesis"/>
    <property type="evidence" value="ECO:0007669"/>
    <property type="project" value="TreeGrafter"/>
</dbReference>
<comment type="caution">
    <text evidence="13">The sequence shown here is derived from an EMBL/GenBank/DDBJ whole genome shotgun (WGS) entry which is preliminary data.</text>
</comment>
<feature type="chain" id="PRO_5035255300" evidence="10">
    <location>
        <begin position="20"/>
        <end position="1026"/>
    </location>
</feature>
<dbReference type="SMART" id="SM00180">
    <property type="entry name" value="EGF_Lam"/>
    <property type="match status" value="5"/>
</dbReference>
<keyword evidence="14" id="KW-1185">Reference proteome</keyword>
<comment type="subcellular location">
    <subcellularLocation>
        <location evidence="1">Secreted</location>
        <location evidence="1">Extracellular space</location>
        <location evidence="1">Extracellular matrix</location>
        <location evidence="1">Basement membrane</location>
    </subcellularLocation>
</comment>
<evidence type="ECO:0000256" key="8">
    <source>
        <dbReference type="PROSITE-ProRule" id="PRU00460"/>
    </source>
</evidence>
<feature type="domain" description="Laminin EGF-like" evidence="11">
    <location>
        <begin position="75"/>
        <end position="120"/>
    </location>
</feature>
<evidence type="ECO:0000256" key="10">
    <source>
        <dbReference type="SAM" id="SignalP"/>
    </source>
</evidence>
<dbReference type="GO" id="GO:0005201">
    <property type="term" value="F:extracellular matrix structural constituent"/>
    <property type="evidence" value="ECO:0007669"/>
    <property type="project" value="TreeGrafter"/>
</dbReference>
<dbReference type="AlphaFoldDB" id="A0A8J4U6C4"/>
<keyword evidence="5 8" id="KW-1015">Disulfide bond</keyword>
<gene>
    <name evidence="13" type="primary">lamc2</name>
    <name evidence="13" type="ORF">DAT39_009314</name>
</gene>
<dbReference type="CDD" id="cd00055">
    <property type="entry name" value="EGF_Lam"/>
    <property type="match status" value="5"/>
</dbReference>
<evidence type="ECO:0000256" key="4">
    <source>
        <dbReference type="ARBA" id="ARBA00022869"/>
    </source>
</evidence>
<dbReference type="EMBL" id="QNUK01000123">
    <property type="protein sequence ID" value="KAF5900958.1"/>
    <property type="molecule type" value="Genomic_DNA"/>
</dbReference>
<dbReference type="Pfam" id="PF00052">
    <property type="entry name" value="Laminin_B"/>
    <property type="match status" value="1"/>
</dbReference>
<feature type="non-terminal residue" evidence="13">
    <location>
        <position position="1026"/>
    </location>
</feature>
<dbReference type="GO" id="GO:0009888">
    <property type="term" value="P:tissue development"/>
    <property type="evidence" value="ECO:0007669"/>
    <property type="project" value="TreeGrafter"/>
</dbReference>
<keyword evidence="4" id="KW-0084">Basement membrane</keyword>
<dbReference type="SMART" id="SM00181">
    <property type="entry name" value="EGF"/>
    <property type="match status" value="3"/>
</dbReference>
<evidence type="ECO:0000256" key="6">
    <source>
        <dbReference type="ARBA" id="ARBA00023180"/>
    </source>
</evidence>
<keyword evidence="3" id="KW-0677">Repeat</keyword>
<dbReference type="PANTHER" id="PTHR10574">
    <property type="entry name" value="NETRIN/LAMININ-RELATED"/>
    <property type="match status" value="1"/>
</dbReference>
<evidence type="ECO:0000256" key="2">
    <source>
        <dbReference type="ARBA" id="ARBA00022729"/>
    </source>
</evidence>
<dbReference type="SUPFAM" id="SSF57196">
    <property type="entry name" value="EGF/Laminin"/>
    <property type="match status" value="3"/>
</dbReference>
<proteinExistence type="predicted"/>
<dbReference type="Pfam" id="PF00053">
    <property type="entry name" value="EGF_laminin"/>
    <property type="match status" value="5"/>
</dbReference>
<dbReference type="FunFam" id="2.10.25.10:FF:000188">
    <property type="entry name" value="Laminin subunit gamma 2"/>
    <property type="match status" value="1"/>
</dbReference>
<dbReference type="PROSITE" id="PS01248">
    <property type="entry name" value="EGF_LAM_1"/>
    <property type="match status" value="3"/>
</dbReference>
<dbReference type="SMART" id="SM00281">
    <property type="entry name" value="LamB"/>
    <property type="match status" value="1"/>
</dbReference>
<dbReference type="Proteomes" id="UP000727407">
    <property type="component" value="Unassembled WGS sequence"/>
</dbReference>
<dbReference type="PROSITE" id="PS51115">
    <property type="entry name" value="LAMININ_IVA"/>
    <property type="match status" value="1"/>
</dbReference>
<comment type="caution">
    <text evidence="8">Lacks conserved residue(s) required for the propagation of feature annotation.</text>
</comment>
<dbReference type="PROSITE" id="PS00022">
    <property type="entry name" value="EGF_1"/>
    <property type="match status" value="1"/>
</dbReference>
<evidence type="ECO:0000256" key="5">
    <source>
        <dbReference type="ARBA" id="ARBA00023157"/>
    </source>
</evidence>
<feature type="domain" description="Laminin EGF-like" evidence="11">
    <location>
        <begin position="455"/>
        <end position="506"/>
    </location>
</feature>
<dbReference type="InterPro" id="IPR000034">
    <property type="entry name" value="Laminin_IV"/>
</dbReference>
<evidence type="ECO:0000256" key="1">
    <source>
        <dbReference type="ARBA" id="ARBA00004302"/>
    </source>
</evidence>
<feature type="disulfide bond" evidence="8">
    <location>
        <begin position="75"/>
        <end position="87"/>
    </location>
</feature>
<evidence type="ECO:0000313" key="13">
    <source>
        <dbReference type="EMBL" id="KAF5900958.1"/>
    </source>
</evidence>
<keyword evidence="7 8" id="KW-0424">Laminin EGF-like domain</keyword>
<feature type="coiled-coil region" evidence="9">
    <location>
        <begin position="963"/>
        <end position="994"/>
    </location>
</feature>
<dbReference type="InterPro" id="IPR000742">
    <property type="entry name" value="EGF"/>
</dbReference>
<feature type="disulfide bond" evidence="8">
    <location>
        <begin position="479"/>
        <end position="488"/>
    </location>
</feature>
<dbReference type="PANTHER" id="PTHR10574:SF270">
    <property type="entry name" value="LAMININ SUBUNIT GAMMA-1"/>
    <property type="match status" value="1"/>
</dbReference>
<keyword evidence="6" id="KW-0325">Glycoprotein</keyword>
<sequence>MTSAWIFLCAICIWHSVQGTYPSTSCTCNGKALHCVRDSLGLRCANCQDNTEGRHCESCTEGYFHQRAGEGCLPCSCNPVGSEGAGCDSQGQCVCKRGVQGAKCDLCANGSPITANGCASLQQKTCFCNGHSNECSPAQGYSVYNIISTFDQGMDGWKVITAPGVSPSHVEYRWSPAHHSTEVFSSDMLPVYLSAPAQYLGNQVLSYGQTLSFVLRLSRGVRYPSTSDVVLEGSGLTVSAPLGNMRSVIPCGKKITYTFRLDEQPSSKWKPQLSAQAFQTLLSNLTAIKIRVTFGEGGRGYLDDVVLVSAQLGPGTPAFWVEKCRCPTGYEGQFCERCVAGYKRRFPGQGARSQCEPCACLGGSCDPETGDCYSADDTSTGQVCDTGYYSDPAFPGACKKCPCSTGQSCSLIPGTLKVKCKCPSGTTGSRCQKCIDGFYGDPLGESGTQRPCQRCRCNGHLDLNAVGNCDPLTGECFKCMNNTTGFQCEKCLEGFFHSKAGDSCRACKCNPKGSISSLCNDQGQCKCKEGFDGPKCVRSTCPSCFDPVKSQIQKYVKKLQQVEALFNEVGNGGGDITSAMEEAISTAEEMVKTVESETDSLIEAEKNLQAQLLAVGRAQLKDEKKVQNISKIVEKVVWQERQYQREVADVQKLISDIRQNLQKAKRDIQAVEIPLGDGVPGTNFVSDLVQKASDLAQKHIGQAATVEQTARSSLLESENALALMRTVISGENKVREQLNGLRTQYDADIDLVNAMNKQAARVSSAAETESAAALGTLKQISDLEKNLPKVPKDITGLVASLDGLKNSYGNDVSGFLELHKQVGADQKEAVDLMNQIKGAQQVQDNLLARANIAKADADKALNLFNSLGSVDQALEKLKGFETQIDNSKALADDALSKLPIISEIIKTAVVNNDKTQGILDQMGDYSDAFNNLNLSLAKLEKLTGSLPPSTDLLKTASTLKGGLEVLNSQADAAMKKLMNEKANAERDLKQAEEVEWGASGAYINANLTRDAVGDALHTVNNLLGSL</sequence>
<protein>
    <submittedName>
        <fullName evidence="13">Laminin subunit gamma-2-like</fullName>
    </submittedName>
</protein>
<name>A0A8J4U6C4_CLAMG</name>
<dbReference type="GO" id="GO:0007411">
    <property type="term" value="P:axon guidance"/>
    <property type="evidence" value="ECO:0007669"/>
    <property type="project" value="TreeGrafter"/>
</dbReference>
<evidence type="ECO:0000256" key="9">
    <source>
        <dbReference type="SAM" id="Coils"/>
    </source>
</evidence>
<dbReference type="Gene3D" id="2.10.25.10">
    <property type="entry name" value="Laminin"/>
    <property type="match status" value="4"/>
</dbReference>
<dbReference type="GO" id="GO:0005604">
    <property type="term" value="C:basement membrane"/>
    <property type="evidence" value="ECO:0007669"/>
    <property type="project" value="UniProtKB-SubCell"/>
</dbReference>
<keyword evidence="4" id="KW-0964">Secreted</keyword>
<keyword evidence="4" id="KW-0272">Extracellular matrix</keyword>
<evidence type="ECO:0000313" key="14">
    <source>
        <dbReference type="Proteomes" id="UP000727407"/>
    </source>
</evidence>
<dbReference type="PROSITE" id="PS50027">
    <property type="entry name" value="EGF_LAM_2"/>
    <property type="match status" value="2"/>
</dbReference>
<dbReference type="Pfam" id="PF24973">
    <property type="entry name" value="EGF_LMN_ATRN"/>
    <property type="match status" value="1"/>
</dbReference>
<feature type="domain" description="Laminin IV type A" evidence="12">
    <location>
        <begin position="152"/>
        <end position="323"/>
    </location>
</feature>
<dbReference type="PRINTS" id="PR00011">
    <property type="entry name" value="EGFLAMININ"/>
</dbReference>
<organism evidence="13 14">
    <name type="scientific">Clarias magur</name>
    <name type="common">Asian catfish</name>
    <name type="synonym">Macropteronotus magur</name>
    <dbReference type="NCBI Taxonomy" id="1594786"/>
    <lineage>
        <taxon>Eukaryota</taxon>
        <taxon>Metazoa</taxon>
        <taxon>Chordata</taxon>
        <taxon>Craniata</taxon>
        <taxon>Vertebrata</taxon>
        <taxon>Euteleostomi</taxon>
        <taxon>Actinopterygii</taxon>
        <taxon>Neopterygii</taxon>
        <taxon>Teleostei</taxon>
        <taxon>Ostariophysi</taxon>
        <taxon>Siluriformes</taxon>
        <taxon>Clariidae</taxon>
        <taxon>Clarias</taxon>
    </lineage>
</organism>
<keyword evidence="2 10" id="KW-0732">Signal</keyword>
<dbReference type="OrthoDB" id="430826at2759"/>
<evidence type="ECO:0000256" key="3">
    <source>
        <dbReference type="ARBA" id="ARBA00022737"/>
    </source>
</evidence>
<feature type="signal peptide" evidence="10">
    <location>
        <begin position="1"/>
        <end position="19"/>
    </location>
</feature>
<reference evidence="13" key="1">
    <citation type="submission" date="2020-07" db="EMBL/GenBank/DDBJ databases">
        <title>Clarias magur genome sequencing, assembly and annotation.</title>
        <authorList>
            <person name="Kushwaha B."/>
            <person name="Kumar R."/>
            <person name="Das P."/>
            <person name="Joshi C.G."/>
            <person name="Kumar D."/>
            <person name="Nagpure N.S."/>
            <person name="Pandey M."/>
            <person name="Agarwal S."/>
            <person name="Srivastava S."/>
            <person name="Singh M."/>
            <person name="Sahoo L."/>
            <person name="Jayasankar P."/>
            <person name="Meher P.K."/>
            <person name="Koringa P.G."/>
            <person name="Iquebal M.A."/>
            <person name="Das S.P."/>
            <person name="Bit A."/>
            <person name="Patnaik S."/>
            <person name="Patel N."/>
            <person name="Shah T.M."/>
            <person name="Hinsu A."/>
            <person name="Jena J.K."/>
        </authorList>
    </citation>
    <scope>NUCLEOTIDE SEQUENCE</scope>
    <source>
        <strain evidence="13">CIFAMagur01</strain>
        <tissue evidence="13">Testis</tissue>
    </source>
</reference>
<feature type="coiled-coil region" evidence="9">
    <location>
        <begin position="640"/>
        <end position="667"/>
    </location>
</feature>